<organism evidence="1 2">
    <name type="scientific">Eragrostis curvula</name>
    <name type="common">weeping love grass</name>
    <dbReference type="NCBI Taxonomy" id="38414"/>
    <lineage>
        <taxon>Eukaryota</taxon>
        <taxon>Viridiplantae</taxon>
        <taxon>Streptophyta</taxon>
        <taxon>Embryophyta</taxon>
        <taxon>Tracheophyta</taxon>
        <taxon>Spermatophyta</taxon>
        <taxon>Magnoliopsida</taxon>
        <taxon>Liliopsida</taxon>
        <taxon>Poales</taxon>
        <taxon>Poaceae</taxon>
        <taxon>PACMAD clade</taxon>
        <taxon>Chloridoideae</taxon>
        <taxon>Eragrostideae</taxon>
        <taxon>Eragrostidinae</taxon>
        <taxon>Eragrostis</taxon>
    </lineage>
</organism>
<keyword evidence="2" id="KW-1185">Reference proteome</keyword>
<evidence type="ECO:0000313" key="1">
    <source>
        <dbReference type="EMBL" id="TVU34485.1"/>
    </source>
</evidence>
<sequence>MPSRNLLSRHPGRSDLCFSIQPTLLGLQHHLLLIRCSQQVQTIAVGDQLPTLQAPLRRCHAWLQGLRWMTKATTMRRSLDTTSVMADDLRRLSTWTRTWLKGSRTHFVRRS</sequence>
<dbReference type="AlphaFoldDB" id="A0A5J9VEU4"/>
<proteinExistence type="predicted"/>
<dbReference type="Proteomes" id="UP000324897">
    <property type="component" value="Unassembled WGS sequence"/>
</dbReference>
<name>A0A5J9VEU4_9POAL</name>
<dbReference type="EMBL" id="RWGY01000009">
    <property type="protein sequence ID" value="TVU34485.1"/>
    <property type="molecule type" value="Genomic_DNA"/>
</dbReference>
<gene>
    <name evidence="1" type="ORF">EJB05_16320</name>
</gene>
<protein>
    <submittedName>
        <fullName evidence="1">Uncharacterized protein</fullName>
    </submittedName>
</protein>
<dbReference type="Gramene" id="TVU34485">
    <property type="protein sequence ID" value="TVU34485"/>
    <property type="gene ID" value="EJB05_16320"/>
</dbReference>
<accession>A0A5J9VEU4</accession>
<evidence type="ECO:0000313" key="2">
    <source>
        <dbReference type="Proteomes" id="UP000324897"/>
    </source>
</evidence>
<comment type="caution">
    <text evidence="1">The sequence shown here is derived from an EMBL/GenBank/DDBJ whole genome shotgun (WGS) entry which is preliminary data.</text>
</comment>
<reference evidence="1 2" key="1">
    <citation type="journal article" date="2019" name="Sci. Rep.">
        <title>A high-quality genome of Eragrostis curvula grass provides insights into Poaceae evolution and supports new strategies to enhance forage quality.</title>
        <authorList>
            <person name="Carballo J."/>
            <person name="Santos B.A.C.M."/>
            <person name="Zappacosta D."/>
            <person name="Garbus I."/>
            <person name="Selva J.P."/>
            <person name="Gallo C.A."/>
            <person name="Diaz A."/>
            <person name="Albertini E."/>
            <person name="Caccamo M."/>
            <person name="Echenique V."/>
        </authorList>
    </citation>
    <scope>NUCLEOTIDE SEQUENCE [LARGE SCALE GENOMIC DNA]</scope>
    <source>
        <strain evidence="2">cv. Victoria</strain>
        <tissue evidence="1">Leaf</tissue>
    </source>
</reference>